<proteinExistence type="inferred from homology"/>
<keyword evidence="4 6" id="KW-1133">Transmembrane helix</keyword>
<comment type="caution">
    <text evidence="7">The sequence shown here is derived from an EMBL/GenBank/DDBJ whole genome shotgun (WGS) entry which is preliminary data.</text>
</comment>
<dbReference type="PANTHER" id="PTHR31851">
    <property type="entry name" value="FE(2+)/MN(2+) TRANSPORTER PCL1"/>
    <property type="match status" value="1"/>
</dbReference>
<evidence type="ECO:0000256" key="1">
    <source>
        <dbReference type="ARBA" id="ARBA00004127"/>
    </source>
</evidence>
<keyword evidence="3 6" id="KW-0812">Transmembrane</keyword>
<evidence type="ECO:0000256" key="2">
    <source>
        <dbReference type="ARBA" id="ARBA00007049"/>
    </source>
</evidence>
<comment type="similarity">
    <text evidence="2">Belongs to the CCC1 family.</text>
</comment>
<dbReference type="InterPro" id="IPR008217">
    <property type="entry name" value="Ccc1_fam"/>
</dbReference>
<reference evidence="7 8" key="1">
    <citation type="journal article" date="2020" name="bioRxiv">
        <title>Metabolic contributions of an alphaproteobacterial endosymbiont in the apicomplexan Cardiosporidium cionae.</title>
        <authorList>
            <person name="Hunter E.S."/>
            <person name="Paight C.J."/>
            <person name="Lane C.E."/>
        </authorList>
    </citation>
    <scope>NUCLEOTIDE SEQUENCE [LARGE SCALE GENOMIC DNA]</scope>
    <source>
        <strain evidence="7">ESH_2018</strain>
    </source>
</reference>
<feature type="transmembrane region" description="Helical" evidence="6">
    <location>
        <begin position="257"/>
        <end position="281"/>
    </location>
</feature>
<evidence type="ECO:0000313" key="8">
    <source>
        <dbReference type="Proteomes" id="UP000823046"/>
    </source>
</evidence>
<name>A0ABQ7JFI0_9APIC</name>
<evidence type="ECO:0000256" key="5">
    <source>
        <dbReference type="ARBA" id="ARBA00023136"/>
    </source>
</evidence>
<organism evidence="7 8">
    <name type="scientific">Cardiosporidium cionae</name>
    <dbReference type="NCBI Taxonomy" id="476202"/>
    <lineage>
        <taxon>Eukaryota</taxon>
        <taxon>Sar</taxon>
        <taxon>Alveolata</taxon>
        <taxon>Apicomplexa</taxon>
        <taxon>Aconoidasida</taxon>
        <taxon>Nephromycida</taxon>
        <taxon>Cardiosporidium</taxon>
    </lineage>
</organism>
<gene>
    <name evidence="7" type="ORF">IE077_000506</name>
</gene>
<sequence>MDVISQGNQHPQTGQYIEANTTGGYSLGRKFEDARTAFLARDVEGTSICNDLGYAATAWRAHQRRDLDTPYEQLVDGHHESHNTTSGEYFKAFIFGGLDGILTIFAIVSGSMGAKVSPLIIVIIGIGNLLADAVSMGFGEYVSATAETAFVKAEREREEWEVENCPTEEKDEMIEIYTKKYHFTFDDAQKLVDITFKYREFFIQHMMVEELNLTMEDENGSTPLKRAMVMFGSFCTFGIIPLAGFIVWQFVAGTGSASSGLIGFLIAIVCSLITLFVLGVFKGLFVNQSPFKSGLLMVLNGTIAENGETRGTIFIAHLNAGSWINLM</sequence>
<dbReference type="Proteomes" id="UP000823046">
    <property type="component" value="Unassembled WGS sequence"/>
</dbReference>
<feature type="transmembrane region" description="Helical" evidence="6">
    <location>
        <begin position="116"/>
        <end position="134"/>
    </location>
</feature>
<feature type="transmembrane region" description="Helical" evidence="6">
    <location>
        <begin position="89"/>
        <end position="110"/>
    </location>
</feature>
<keyword evidence="5 6" id="KW-0472">Membrane</keyword>
<protein>
    <submittedName>
        <fullName evidence="7">Integral membrane protein</fullName>
    </submittedName>
</protein>
<comment type="subcellular location">
    <subcellularLocation>
        <location evidence="1">Endomembrane system</location>
        <topology evidence="1">Multi-pass membrane protein</topology>
    </subcellularLocation>
</comment>
<evidence type="ECO:0000256" key="3">
    <source>
        <dbReference type="ARBA" id="ARBA00022692"/>
    </source>
</evidence>
<dbReference type="EMBL" id="JADAQX010000035">
    <property type="protein sequence ID" value="KAF8822630.1"/>
    <property type="molecule type" value="Genomic_DNA"/>
</dbReference>
<evidence type="ECO:0000256" key="6">
    <source>
        <dbReference type="SAM" id="Phobius"/>
    </source>
</evidence>
<dbReference type="Pfam" id="PF01988">
    <property type="entry name" value="VIT1"/>
    <property type="match status" value="1"/>
</dbReference>
<evidence type="ECO:0000256" key="4">
    <source>
        <dbReference type="ARBA" id="ARBA00022989"/>
    </source>
</evidence>
<keyword evidence="8" id="KW-1185">Reference proteome</keyword>
<evidence type="ECO:0000313" key="7">
    <source>
        <dbReference type="EMBL" id="KAF8822630.1"/>
    </source>
</evidence>
<feature type="transmembrane region" description="Helical" evidence="6">
    <location>
        <begin position="229"/>
        <end position="251"/>
    </location>
</feature>
<accession>A0ABQ7JFI0</accession>